<sequence length="73" mass="8368">MDFQIHSNLALDGDYYLPAIKTNGINLSNPPLDRIRHHRLQNKQYALHHAKILFPQENKSLNSAIVNFVCMAP</sequence>
<dbReference type="EMBL" id="CP065686">
    <property type="protein sequence ID" value="QPS42603.1"/>
    <property type="molecule type" value="Genomic_DNA"/>
</dbReference>
<evidence type="ECO:0000313" key="2">
    <source>
        <dbReference type="Proteomes" id="UP000594943"/>
    </source>
</evidence>
<dbReference type="RefSeq" id="WP_156436717.1">
    <property type="nucleotide sequence ID" value="NZ_CP013380.1"/>
</dbReference>
<dbReference type="AlphaFoldDB" id="A0A7T2TZC9"/>
<dbReference type="KEGG" id="bhg:I6G56_13440"/>
<proteinExistence type="predicted"/>
<organism evidence="1 2">
    <name type="scientific">Burkholderia humptydooensis</name>
    <dbReference type="NCBI Taxonomy" id="430531"/>
    <lineage>
        <taxon>Bacteria</taxon>
        <taxon>Pseudomonadati</taxon>
        <taxon>Pseudomonadota</taxon>
        <taxon>Betaproteobacteria</taxon>
        <taxon>Burkholderiales</taxon>
        <taxon>Burkholderiaceae</taxon>
        <taxon>Burkholderia</taxon>
        <taxon>pseudomallei group</taxon>
    </lineage>
</organism>
<dbReference type="Proteomes" id="UP000594943">
    <property type="component" value="Chromosome 1"/>
</dbReference>
<evidence type="ECO:0000313" key="1">
    <source>
        <dbReference type="EMBL" id="QPS42603.1"/>
    </source>
</evidence>
<gene>
    <name evidence="1" type="ORF">I6G56_13440</name>
</gene>
<name>A0A7T2TZC9_9BURK</name>
<reference evidence="1 2" key="1">
    <citation type="submission" date="2020-12" db="EMBL/GenBank/DDBJ databases">
        <title>FDA dAtabase for Regulatory Grade micrObial Sequences (FDA-ARGOS): Supporting development and validation of Infectious Disease Dx tests.</title>
        <authorList>
            <person name="Nelson B."/>
            <person name="Plummer A."/>
            <person name="Tallon L."/>
            <person name="Sadzewicz L."/>
            <person name="Zhao X."/>
            <person name="Boylan J."/>
            <person name="Ott S."/>
            <person name="Bowen H."/>
            <person name="Vavikolanu K."/>
            <person name="Mehta A."/>
            <person name="Aluvathingal J."/>
            <person name="Nadendla S."/>
            <person name="Myers T."/>
            <person name="Yan Y."/>
            <person name="Sichtig H."/>
        </authorList>
    </citation>
    <scope>NUCLEOTIDE SEQUENCE [LARGE SCALE GENOMIC DNA]</scope>
    <source>
        <strain evidence="1 2">FDAARGOS_899</strain>
    </source>
</reference>
<protein>
    <submittedName>
        <fullName evidence="1">Uncharacterized protein</fullName>
    </submittedName>
</protein>
<accession>A0A7T2TZC9</accession>